<dbReference type="CDD" id="cd07247">
    <property type="entry name" value="SgaA_N_like"/>
    <property type="match status" value="1"/>
</dbReference>
<sequence>MTAQHGKGLPAWVDLAVDDIATAKEFYEQLFGWQIEKMADDETFTYYTITNQGASIGGMMGKMNPYQPTAWLTYFETPDIEQSIVDVNNAGGKTYLPATDMPGGKFTFASGLADEPFGLVEGTGMFTAFGRNLAGDLCWFELEVGKNFPMVAKFYEDVFESRLTKVADEDTFRYYTFGPDDQRQVGGFYDASLEFPSYLNGQSQWAVTFVVEDVNEFTTRLTELGGTVDSTSFDTPYGDFAMVHDPQGAFFVAMRPEPSQPA</sequence>
<reference evidence="2 3" key="1">
    <citation type="submission" date="2019-01" db="EMBL/GenBank/DDBJ databases">
        <title>Weissella sp. nov., a novel lactic acid bacterium isolated from animal feces.</title>
        <authorList>
            <person name="Wang L.-T."/>
        </authorList>
    </citation>
    <scope>NUCLEOTIDE SEQUENCE [LARGE SCALE GENOMIC DNA]</scope>
    <source>
        <strain evidence="2 3">8H-2</strain>
    </source>
</reference>
<dbReference type="InterPro" id="IPR004360">
    <property type="entry name" value="Glyas_Fos-R_dOase_dom"/>
</dbReference>
<protein>
    <submittedName>
        <fullName evidence="2">VOC family protein</fullName>
    </submittedName>
</protein>
<comment type="caution">
    <text evidence="2">The sequence shown here is derived from an EMBL/GenBank/DDBJ whole genome shotgun (WGS) entry which is preliminary data.</text>
</comment>
<name>A0A6C2CC69_9LACO</name>
<gene>
    <name evidence="2" type="ORF">ESZ50_00210</name>
</gene>
<dbReference type="InterPro" id="IPR052164">
    <property type="entry name" value="Anthracycline_SecMetBiosynth"/>
</dbReference>
<feature type="domain" description="Glyoxalase/fosfomycin resistance/dioxygenase" evidence="1">
    <location>
        <begin position="150"/>
        <end position="249"/>
    </location>
</feature>
<dbReference type="Pfam" id="PF00903">
    <property type="entry name" value="Glyoxalase"/>
    <property type="match status" value="2"/>
</dbReference>
<dbReference type="InterPro" id="IPR029068">
    <property type="entry name" value="Glyas_Bleomycin-R_OHBP_Dase"/>
</dbReference>
<keyword evidence="3" id="KW-1185">Reference proteome</keyword>
<organism evidence="2 3">
    <name type="scientific">Weissella muntiaci</name>
    <dbReference type="NCBI Taxonomy" id="2508881"/>
    <lineage>
        <taxon>Bacteria</taxon>
        <taxon>Bacillati</taxon>
        <taxon>Bacillota</taxon>
        <taxon>Bacilli</taxon>
        <taxon>Lactobacillales</taxon>
        <taxon>Lactobacillaceae</taxon>
        <taxon>Weissella</taxon>
    </lineage>
</organism>
<feature type="domain" description="Glyoxalase/fosfomycin resistance/dioxygenase" evidence="1">
    <location>
        <begin position="12"/>
        <end position="118"/>
    </location>
</feature>
<proteinExistence type="predicted"/>
<evidence type="ECO:0000259" key="1">
    <source>
        <dbReference type="Pfam" id="PF00903"/>
    </source>
</evidence>
<dbReference type="PANTHER" id="PTHR33993:SF14">
    <property type="entry name" value="GB|AAF24581.1"/>
    <property type="match status" value="1"/>
</dbReference>
<evidence type="ECO:0000313" key="3">
    <source>
        <dbReference type="Proteomes" id="UP000371977"/>
    </source>
</evidence>
<dbReference type="OrthoDB" id="9804235at2"/>
<dbReference type="SUPFAM" id="SSF54593">
    <property type="entry name" value="Glyoxalase/Bleomycin resistance protein/Dihydroxybiphenyl dioxygenase"/>
    <property type="match status" value="2"/>
</dbReference>
<dbReference type="RefSeq" id="WP_148621579.1">
    <property type="nucleotide sequence ID" value="NZ_SDGZ01000003.1"/>
</dbReference>
<accession>A0A6C2CC69</accession>
<dbReference type="PANTHER" id="PTHR33993">
    <property type="entry name" value="GLYOXALASE-RELATED"/>
    <property type="match status" value="1"/>
</dbReference>
<dbReference type="Gene3D" id="3.10.180.10">
    <property type="entry name" value="2,3-Dihydroxybiphenyl 1,2-Dioxygenase, domain 1"/>
    <property type="match status" value="2"/>
</dbReference>
<dbReference type="AlphaFoldDB" id="A0A6C2CC69"/>
<dbReference type="EMBL" id="SDGZ01000003">
    <property type="protein sequence ID" value="TYC50993.1"/>
    <property type="molecule type" value="Genomic_DNA"/>
</dbReference>
<dbReference type="Proteomes" id="UP000371977">
    <property type="component" value="Unassembled WGS sequence"/>
</dbReference>
<evidence type="ECO:0000313" key="2">
    <source>
        <dbReference type="EMBL" id="TYC50993.1"/>
    </source>
</evidence>